<dbReference type="GO" id="GO:0006310">
    <property type="term" value="P:DNA recombination"/>
    <property type="evidence" value="ECO:0007669"/>
    <property type="project" value="UniProtKB-KW"/>
</dbReference>
<evidence type="ECO:0008006" key="4">
    <source>
        <dbReference type="Google" id="ProtNLM"/>
    </source>
</evidence>
<sequence length="120" mass="13758">MRLIGSKTPRTVLARQDSFRVLGIRSCARYSTADVSTRLERSAKRTDNDPRHFCLHSLRSEGATQMYRFGTDALTIQFHGRWVSDAFKAYTRLFKEFVTALASTMIAGTWGDSTLHYWCQ</sequence>
<dbReference type="OrthoDB" id="167512at2759"/>
<accession>A0A225W289</accession>
<dbReference type="AlphaFoldDB" id="A0A225W289"/>
<organism evidence="2 3">
    <name type="scientific">Phytophthora megakarya</name>
    <dbReference type="NCBI Taxonomy" id="4795"/>
    <lineage>
        <taxon>Eukaryota</taxon>
        <taxon>Sar</taxon>
        <taxon>Stramenopiles</taxon>
        <taxon>Oomycota</taxon>
        <taxon>Peronosporomycetes</taxon>
        <taxon>Peronosporales</taxon>
        <taxon>Peronosporaceae</taxon>
        <taxon>Phytophthora</taxon>
    </lineage>
</organism>
<dbReference type="GO" id="GO:0003677">
    <property type="term" value="F:DNA binding"/>
    <property type="evidence" value="ECO:0007669"/>
    <property type="project" value="InterPro"/>
</dbReference>
<dbReference type="Proteomes" id="UP000198211">
    <property type="component" value="Unassembled WGS sequence"/>
</dbReference>
<dbReference type="Gene3D" id="1.10.443.10">
    <property type="entry name" value="Intergrase catalytic core"/>
    <property type="match status" value="1"/>
</dbReference>
<dbReference type="InterPro" id="IPR011010">
    <property type="entry name" value="DNA_brk_join_enz"/>
</dbReference>
<name>A0A225W289_9STRA</name>
<comment type="caution">
    <text evidence="2">The sequence shown here is derived from an EMBL/GenBank/DDBJ whole genome shotgun (WGS) entry which is preliminary data.</text>
</comment>
<evidence type="ECO:0000313" key="3">
    <source>
        <dbReference type="Proteomes" id="UP000198211"/>
    </source>
</evidence>
<protein>
    <recommendedName>
        <fullName evidence="4">Tyr recombinase domain-containing protein</fullName>
    </recommendedName>
</protein>
<dbReference type="EMBL" id="NBNE01002051">
    <property type="protein sequence ID" value="OWZ11695.1"/>
    <property type="molecule type" value="Genomic_DNA"/>
</dbReference>
<keyword evidence="3" id="KW-1185">Reference proteome</keyword>
<evidence type="ECO:0000313" key="2">
    <source>
        <dbReference type="EMBL" id="OWZ11695.1"/>
    </source>
</evidence>
<dbReference type="GO" id="GO:0015074">
    <property type="term" value="P:DNA integration"/>
    <property type="evidence" value="ECO:0007669"/>
    <property type="project" value="InterPro"/>
</dbReference>
<gene>
    <name evidence="2" type="ORF">PHMEG_00015240</name>
</gene>
<dbReference type="SUPFAM" id="SSF56349">
    <property type="entry name" value="DNA breaking-rejoining enzymes"/>
    <property type="match status" value="1"/>
</dbReference>
<keyword evidence="1" id="KW-0233">DNA recombination</keyword>
<reference evidence="3" key="1">
    <citation type="submission" date="2017-03" db="EMBL/GenBank/DDBJ databases">
        <title>Phytopthora megakarya and P. palmivora, two closely related causual agents of cacao black pod achieved similar genome size and gene model numbers by different mechanisms.</title>
        <authorList>
            <person name="Ali S."/>
            <person name="Shao J."/>
            <person name="Larry D.J."/>
            <person name="Kronmiller B."/>
            <person name="Shen D."/>
            <person name="Strem M.D."/>
            <person name="Melnick R.L."/>
            <person name="Guiltinan M.J."/>
            <person name="Tyler B.M."/>
            <person name="Meinhardt L.W."/>
            <person name="Bailey B.A."/>
        </authorList>
    </citation>
    <scope>NUCLEOTIDE SEQUENCE [LARGE SCALE GENOMIC DNA]</scope>
    <source>
        <strain evidence="3">zdho120</strain>
    </source>
</reference>
<proteinExistence type="predicted"/>
<dbReference type="InterPro" id="IPR013762">
    <property type="entry name" value="Integrase-like_cat_sf"/>
</dbReference>
<evidence type="ECO:0000256" key="1">
    <source>
        <dbReference type="ARBA" id="ARBA00023172"/>
    </source>
</evidence>